<feature type="domain" description="MobA-like NTP transferase" evidence="9">
    <location>
        <begin position="8"/>
        <end position="165"/>
    </location>
</feature>
<dbReference type="HAMAP" id="MF_00316">
    <property type="entry name" value="MobA"/>
    <property type="match status" value="1"/>
</dbReference>
<dbReference type="InterPro" id="IPR029044">
    <property type="entry name" value="Nucleotide-diphossugar_trans"/>
</dbReference>
<feature type="binding site" evidence="8">
    <location>
        <position position="104"/>
    </location>
    <ligand>
        <name>Mg(2+)</name>
        <dbReference type="ChEBI" id="CHEBI:18420"/>
    </ligand>
</feature>
<protein>
    <recommendedName>
        <fullName evidence="8">Probable molybdenum cofactor guanylyltransferase</fullName>
        <shortName evidence="8">MoCo guanylyltransferase</shortName>
        <ecNumber evidence="8">2.7.7.77</ecNumber>
    </recommendedName>
    <alternativeName>
        <fullName evidence="8">GTP:molybdopterin guanylyltransferase</fullName>
    </alternativeName>
    <alternativeName>
        <fullName evidence="8">Mo-MPT guanylyltransferase</fullName>
    </alternativeName>
    <alternativeName>
        <fullName evidence="8">Molybdopterin guanylyltransferase</fullName>
    </alternativeName>
    <alternativeName>
        <fullName evidence="8">Molybdopterin-guanine dinucleotide synthase</fullName>
        <shortName evidence="8">MGD synthase</shortName>
    </alternativeName>
</protein>
<comment type="subcellular location">
    <subcellularLocation>
        <location evidence="8">Cytoplasm</location>
    </subcellularLocation>
</comment>
<evidence type="ECO:0000256" key="7">
    <source>
        <dbReference type="ARBA" id="ARBA00023150"/>
    </source>
</evidence>
<dbReference type="Pfam" id="PF12804">
    <property type="entry name" value="NTP_transf_3"/>
    <property type="match status" value="1"/>
</dbReference>
<comment type="catalytic activity">
    <reaction evidence="8">
        <text>Mo-molybdopterin + GTP + H(+) = Mo-molybdopterin guanine dinucleotide + diphosphate</text>
        <dbReference type="Rhea" id="RHEA:34243"/>
        <dbReference type="ChEBI" id="CHEBI:15378"/>
        <dbReference type="ChEBI" id="CHEBI:33019"/>
        <dbReference type="ChEBI" id="CHEBI:37565"/>
        <dbReference type="ChEBI" id="CHEBI:71302"/>
        <dbReference type="ChEBI" id="CHEBI:71310"/>
        <dbReference type="EC" id="2.7.7.77"/>
    </reaction>
</comment>
<keyword evidence="1 8" id="KW-0963">Cytoplasm</keyword>
<dbReference type="GO" id="GO:0005525">
    <property type="term" value="F:GTP binding"/>
    <property type="evidence" value="ECO:0007669"/>
    <property type="project" value="UniProtKB-UniRule"/>
</dbReference>
<dbReference type="Proteomes" id="UP000005540">
    <property type="component" value="Unassembled WGS sequence"/>
</dbReference>
<comment type="domain">
    <text evidence="8">The N-terminal domain determines nucleotide recognition and specific binding, while the C-terminal domain determines the specific binding to the target protein.</text>
</comment>
<dbReference type="RefSeq" id="WP_007547187.1">
    <property type="nucleotide sequence ID" value="NZ_ABZS01000101.1"/>
</dbReference>
<comment type="function">
    <text evidence="8">Transfers a GMP moiety from GTP to Mo-molybdopterin (Mo-MPT) cofactor (Moco or molybdenum cofactor) to form Mo-molybdopterin guanine dinucleotide (Mo-MGD) cofactor.</text>
</comment>
<name>C4FKJ7_9AQUI</name>
<organism evidence="10 11">
    <name type="scientific">Sulfurihydrogenibium yellowstonense SS-5</name>
    <dbReference type="NCBI Taxonomy" id="432331"/>
    <lineage>
        <taxon>Bacteria</taxon>
        <taxon>Pseudomonadati</taxon>
        <taxon>Aquificota</taxon>
        <taxon>Aquificia</taxon>
        <taxon>Aquificales</taxon>
        <taxon>Hydrogenothermaceae</taxon>
        <taxon>Sulfurihydrogenibium</taxon>
    </lineage>
</organism>
<keyword evidence="7 8" id="KW-0501">Molybdenum cofactor biosynthesis</keyword>
<feature type="binding site" evidence="8">
    <location>
        <position position="23"/>
    </location>
    <ligand>
        <name>GTP</name>
        <dbReference type="ChEBI" id="CHEBI:37565"/>
    </ligand>
</feature>
<evidence type="ECO:0000313" key="11">
    <source>
        <dbReference type="Proteomes" id="UP000005540"/>
    </source>
</evidence>
<evidence type="ECO:0000313" key="10">
    <source>
        <dbReference type="EMBL" id="EEP60395.1"/>
    </source>
</evidence>
<comment type="caution">
    <text evidence="10">The sequence shown here is derived from an EMBL/GenBank/DDBJ whole genome shotgun (WGS) entry which is preliminary data.</text>
</comment>
<dbReference type="GO" id="GO:0046872">
    <property type="term" value="F:metal ion binding"/>
    <property type="evidence" value="ECO:0007669"/>
    <property type="project" value="UniProtKB-KW"/>
</dbReference>
<keyword evidence="3 8" id="KW-0479">Metal-binding</keyword>
<evidence type="ECO:0000256" key="4">
    <source>
        <dbReference type="ARBA" id="ARBA00022741"/>
    </source>
</evidence>
<gene>
    <name evidence="8" type="primary">mobA</name>
    <name evidence="10" type="ORF">SULYE_1097</name>
</gene>
<dbReference type="EMBL" id="ABZS01000101">
    <property type="protein sequence ID" value="EEP60395.1"/>
    <property type="molecule type" value="Genomic_DNA"/>
</dbReference>
<dbReference type="GO" id="GO:0006777">
    <property type="term" value="P:Mo-molybdopterin cofactor biosynthetic process"/>
    <property type="evidence" value="ECO:0007669"/>
    <property type="project" value="UniProtKB-KW"/>
</dbReference>
<dbReference type="PANTHER" id="PTHR19136:SF81">
    <property type="entry name" value="MOLYBDENUM COFACTOR GUANYLYLTRANSFERASE"/>
    <property type="match status" value="1"/>
</dbReference>
<dbReference type="SUPFAM" id="SSF53448">
    <property type="entry name" value="Nucleotide-diphospho-sugar transferases"/>
    <property type="match status" value="1"/>
</dbReference>
<evidence type="ECO:0000256" key="1">
    <source>
        <dbReference type="ARBA" id="ARBA00022490"/>
    </source>
</evidence>
<feature type="binding site" evidence="8">
    <location>
        <position position="104"/>
    </location>
    <ligand>
        <name>GTP</name>
        <dbReference type="ChEBI" id="CHEBI:37565"/>
    </ligand>
</feature>
<evidence type="ECO:0000256" key="5">
    <source>
        <dbReference type="ARBA" id="ARBA00022842"/>
    </source>
</evidence>
<keyword evidence="4 8" id="KW-0547">Nucleotide-binding</keyword>
<dbReference type="EC" id="2.7.7.77" evidence="8"/>
<dbReference type="InterPro" id="IPR025877">
    <property type="entry name" value="MobA-like_NTP_Trfase"/>
</dbReference>
<keyword evidence="6 8" id="KW-0342">GTP-binding</keyword>
<keyword evidence="5 8" id="KW-0460">Magnesium</keyword>
<comment type="caution">
    <text evidence="8">Lacks conserved residue(s) required for the propagation of feature annotation.</text>
</comment>
<dbReference type="CDD" id="cd02503">
    <property type="entry name" value="MobA"/>
    <property type="match status" value="1"/>
</dbReference>
<comment type="cofactor">
    <cofactor evidence="8">
        <name>Mg(2+)</name>
        <dbReference type="ChEBI" id="CHEBI:18420"/>
    </cofactor>
</comment>
<dbReference type="GO" id="GO:0005737">
    <property type="term" value="C:cytoplasm"/>
    <property type="evidence" value="ECO:0007669"/>
    <property type="project" value="UniProtKB-SubCell"/>
</dbReference>
<evidence type="ECO:0000256" key="6">
    <source>
        <dbReference type="ARBA" id="ARBA00023134"/>
    </source>
</evidence>
<sequence>MTTNKISCILLAGGQSKRMGEDKAFLKLDGQTFLKIIVKKLYEKCDEIILSINKDEEIYQKELNEFLDKITFIKDKNPYDGPLNAVASVADSINNPYVFIATVDTPLLNPELIDFYKEKISDYDCILPVINGKCQPLNTLYKKDALEKAKEVYKSSKSLMSWIDKLNCLKLYEDEISKTDKNLFSYWSINTKDEYERLRSIK</sequence>
<dbReference type="OrthoDB" id="9786803at2"/>
<dbReference type="PANTHER" id="PTHR19136">
    <property type="entry name" value="MOLYBDENUM COFACTOR GUANYLYLTRANSFERASE"/>
    <property type="match status" value="1"/>
</dbReference>
<dbReference type="AlphaFoldDB" id="C4FKJ7"/>
<evidence type="ECO:0000256" key="8">
    <source>
        <dbReference type="HAMAP-Rule" id="MF_00316"/>
    </source>
</evidence>
<comment type="similarity">
    <text evidence="8">Belongs to the MobA family.</text>
</comment>
<keyword evidence="11" id="KW-1185">Reference proteome</keyword>
<accession>C4FKJ7</accession>
<reference evidence="10 11" key="1">
    <citation type="submission" date="2009-04" db="EMBL/GenBank/DDBJ databases">
        <authorList>
            <person name="Reysenbach A.-L."/>
            <person name="Heidelberg J.F."/>
            <person name="Nelson W.C."/>
        </authorList>
    </citation>
    <scope>NUCLEOTIDE SEQUENCE [LARGE SCALE GENOMIC DNA]</scope>
    <source>
        <strain evidence="10 11">SS-5</strain>
    </source>
</reference>
<dbReference type="InterPro" id="IPR013482">
    <property type="entry name" value="Molybde_CF_guanTrfase"/>
</dbReference>
<evidence type="ECO:0000259" key="9">
    <source>
        <dbReference type="Pfam" id="PF12804"/>
    </source>
</evidence>
<dbReference type="GO" id="GO:0061603">
    <property type="term" value="F:molybdenum cofactor guanylyltransferase activity"/>
    <property type="evidence" value="ECO:0007669"/>
    <property type="project" value="UniProtKB-EC"/>
</dbReference>
<evidence type="ECO:0000256" key="2">
    <source>
        <dbReference type="ARBA" id="ARBA00022679"/>
    </source>
</evidence>
<feature type="binding site" evidence="8">
    <location>
        <begin position="11"/>
        <end position="13"/>
    </location>
    <ligand>
        <name>GTP</name>
        <dbReference type="ChEBI" id="CHEBI:37565"/>
    </ligand>
</feature>
<evidence type="ECO:0000256" key="3">
    <source>
        <dbReference type="ARBA" id="ARBA00022723"/>
    </source>
</evidence>
<keyword evidence="2 8" id="KW-0808">Transferase</keyword>
<dbReference type="Gene3D" id="3.90.550.10">
    <property type="entry name" value="Spore Coat Polysaccharide Biosynthesis Protein SpsA, Chain A"/>
    <property type="match status" value="1"/>
</dbReference>
<feature type="binding site" evidence="8">
    <location>
        <position position="75"/>
    </location>
    <ligand>
        <name>GTP</name>
        <dbReference type="ChEBI" id="CHEBI:37565"/>
    </ligand>
</feature>
<proteinExistence type="inferred from homology"/>